<sequence>MCRLFGLHISKVSDFAIIIRDEGSGINKRLQQNTLPRKQSNGVRNKSDTIKGEASGGGADVAISLSGEIQFEISAC</sequence>
<name>A0A4C1TMJ2_EUMVA</name>
<comment type="caution">
    <text evidence="2">The sequence shown here is derived from an EMBL/GenBank/DDBJ whole genome shotgun (WGS) entry which is preliminary data.</text>
</comment>
<keyword evidence="3" id="KW-1185">Reference proteome</keyword>
<evidence type="ECO:0000313" key="2">
    <source>
        <dbReference type="EMBL" id="GBP14850.1"/>
    </source>
</evidence>
<gene>
    <name evidence="2" type="ORF">EVAR_75436_1</name>
</gene>
<evidence type="ECO:0000313" key="3">
    <source>
        <dbReference type="Proteomes" id="UP000299102"/>
    </source>
</evidence>
<feature type="region of interest" description="Disordered" evidence="1">
    <location>
        <begin position="29"/>
        <end position="59"/>
    </location>
</feature>
<organism evidence="2 3">
    <name type="scientific">Eumeta variegata</name>
    <name type="common">Bagworm moth</name>
    <name type="synonym">Eumeta japonica</name>
    <dbReference type="NCBI Taxonomy" id="151549"/>
    <lineage>
        <taxon>Eukaryota</taxon>
        <taxon>Metazoa</taxon>
        <taxon>Ecdysozoa</taxon>
        <taxon>Arthropoda</taxon>
        <taxon>Hexapoda</taxon>
        <taxon>Insecta</taxon>
        <taxon>Pterygota</taxon>
        <taxon>Neoptera</taxon>
        <taxon>Endopterygota</taxon>
        <taxon>Lepidoptera</taxon>
        <taxon>Glossata</taxon>
        <taxon>Ditrysia</taxon>
        <taxon>Tineoidea</taxon>
        <taxon>Psychidae</taxon>
        <taxon>Oiketicinae</taxon>
        <taxon>Eumeta</taxon>
    </lineage>
</organism>
<dbReference type="EMBL" id="BGZK01000067">
    <property type="protein sequence ID" value="GBP14850.1"/>
    <property type="molecule type" value="Genomic_DNA"/>
</dbReference>
<proteinExistence type="predicted"/>
<feature type="compositionally biased region" description="Polar residues" evidence="1">
    <location>
        <begin position="29"/>
        <end position="44"/>
    </location>
</feature>
<evidence type="ECO:0000256" key="1">
    <source>
        <dbReference type="SAM" id="MobiDB-lite"/>
    </source>
</evidence>
<protein>
    <submittedName>
        <fullName evidence="2">Uncharacterized protein</fullName>
    </submittedName>
</protein>
<dbReference type="Proteomes" id="UP000299102">
    <property type="component" value="Unassembled WGS sequence"/>
</dbReference>
<accession>A0A4C1TMJ2</accession>
<dbReference type="AlphaFoldDB" id="A0A4C1TMJ2"/>
<reference evidence="2 3" key="1">
    <citation type="journal article" date="2019" name="Commun. Biol.">
        <title>The bagworm genome reveals a unique fibroin gene that provides high tensile strength.</title>
        <authorList>
            <person name="Kono N."/>
            <person name="Nakamura H."/>
            <person name="Ohtoshi R."/>
            <person name="Tomita M."/>
            <person name="Numata K."/>
            <person name="Arakawa K."/>
        </authorList>
    </citation>
    <scope>NUCLEOTIDE SEQUENCE [LARGE SCALE GENOMIC DNA]</scope>
</reference>